<organism evidence="9 10">
    <name type="scientific">Buchnera aphidicola</name>
    <name type="common">Cinara tujafilina</name>
    <dbReference type="NCBI Taxonomy" id="261317"/>
    <lineage>
        <taxon>Bacteria</taxon>
        <taxon>Pseudomonadati</taxon>
        <taxon>Pseudomonadota</taxon>
        <taxon>Gammaproteobacteria</taxon>
        <taxon>Enterobacterales</taxon>
        <taxon>Erwiniaceae</taxon>
        <taxon>Buchnera</taxon>
    </lineage>
</organism>
<comment type="similarity">
    <text evidence="5 6">Belongs to the adenylate kinase family.</text>
</comment>
<keyword evidence="3 5" id="KW-0547">Nucleotide-binding</keyword>
<proteinExistence type="inferred from homology"/>
<dbReference type="UniPathway" id="UPA00588">
    <property type="reaction ID" value="UER00649"/>
</dbReference>
<feature type="binding site" evidence="5">
    <location>
        <position position="124"/>
    </location>
    <ligand>
        <name>ATP</name>
        <dbReference type="ChEBI" id="CHEBI:30616"/>
    </ligand>
</feature>
<keyword evidence="2 5" id="KW-0545">Nucleotide biosynthesis</keyword>
<dbReference type="InterPro" id="IPR007862">
    <property type="entry name" value="Adenylate_kinase_lid-dom"/>
</dbReference>
<evidence type="ECO:0000256" key="6">
    <source>
        <dbReference type="RuleBase" id="RU003330"/>
    </source>
</evidence>
<keyword evidence="10" id="KW-1185">Reference proteome</keyword>
<comment type="caution">
    <text evidence="5">Lacks conserved residue(s) required for the propagation of feature annotation.</text>
</comment>
<keyword evidence="5 7" id="KW-0067">ATP-binding</keyword>
<evidence type="ECO:0000256" key="3">
    <source>
        <dbReference type="ARBA" id="ARBA00022741"/>
    </source>
</evidence>
<dbReference type="CDD" id="cd01428">
    <property type="entry name" value="ADK"/>
    <property type="match status" value="1"/>
</dbReference>
<keyword evidence="1 5" id="KW-0808">Transferase</keyword>
<accession>F7WZL7</accession>
<dbReference type="PROSITE" id="PS00113">
    <property type="entry name" value="ADENYLATE_KINASE"/>
    <property type="match status" value="1"/>
</dbReference>
<feature type="region of interest" description="LID" evidence="5">
    <location>
        <begin position="123"/>
        <end position="160"/>
    </location>
</feature>
<dbReference type="InterPro" id="IPR000850">
    <property type="entry name" value="Adenylat/UMP-CMP_kin"/>
</dbReference>
<dbReference type="Pfam" id="PF05191">
    <property type="entry name" value="ADK_lid"/>
    <property type="match status" value="1"/>
</dbReference>
<reference evidence="9 10" key="1">
    <citation type="journal article" date="2011" name="Appl. Environ. Microbiol.">
        <title>The genome of Buchnera aphidicola from the aphid Cinara tujafilina provides new clues about the evolutionary history of metabolic losses in bacterial endosymbionts.</title>
        <authorList>
            <person name="Lamelas A."/>
            <person name="Gosalbes M.J."/>
            <person name="Moya A."/>
            <person name="Latorre A."/>
        </authorList>
    </citation>
    <scope>NUCLEOTIDE SEQUENCE [LARGE SCALE GENOMIC DNA]</scope>
    <source>
        <strain evidence="10">Cinara tujafilina</strain>
    </source>
</reference>
<evidence type="ECO:0000313" key="9">
    <source>
        <dbReference type="EMBL" id="AEH39884.1"/>
    </source>
</evidence>
<comment type="subunit">
    <text evidence="5 7">Monomer.</text>
</comment>
<comment type="domain">
    <text evidence="5">Consists of three domains, a large central CORE domain and two small peripheral domains, NMPbind and LID, which undergo movements during catalysis. The LID domain closes over the site of phosphoryl transfer upon ATP binding. Assembling and dissambling the active center during each catalytic cycle provides an effective means to prevent ATP hydrolysis.</text>
</comment>
<gene>
    <name evidence="5 9" type="primary">adk</name>
    <name evidence="9" type="ORF">BCTU_314</name>
</gene>
<dbReference type="Gene3D" id="3.40.50.300">
    <property type="entry name" value="P-loop containing nucleotide triphosphate hydrolases"/>
    <property type="match status" value="1"/>
</dbReference>
<keyword evidence="4 5" id="KW-0418">Kinase</keyword>
<feature type="binding site" evidence="5">
    <location>
        <position position="168"/>
    </location>
    <ligand>
        <name>AMP</name>
        <dbReference type="ChEBI" id="CHEBI:456215"/>
    </ligand>
</feature>
<feature type="binding site" evidence="5">
    <location>
        <position position="157"/>
    </location>
    <ligand>
        <name>AMP</name>
        <dbReference type="ChEBI" id="CHEBI:456215"/>
    </ligand>
</feature>
<evidence type="ECO:0000256" key="5">
    <source>
        <dbReference type="HAMAP-Rule" id="MF_00235"/>
    </source>
</evidence>
<dbReference type="InterPro" id="IPR006259">
    <property type="entry name" value="Adenyl_kin_sub"/>
</dbReference>
<dbReference type="HAMAP" id="MF_00235">
    <property type="entry name" value="Adenylate_kinase_Adk"/>
    <property type="match status" value="1"/>
</dbReference>
<protein>
    <recommendedName>
        <fullName evidence="5 7">Adenylate kinase</fullName>
        <shortName evidence="5">AK</shortName>
        <ecNumber evidence="5 7">2.7.4.3</ecNumber>
    </recommendedName>
    <alternativeName>
        <fullName evidence="5">ATP-AMP transphosphorylase</fullName>
    </alternativeName>
    <alternativeName>
        <fullName evidence="5">ATP:AMP phosphotransferase</fullName>
    </alternativeName>
    <alternativeName>
        <fullName evidence="5">Adenylate monophosphate kinase</fullName>
    </alternativeName>
</protein>
<feature type="binding site" evidence="5">
    <location>
        <begin position="11"/>
        <end position="16"/>
    </location>
    <ligand>
        <name>ATP</name>
        <dbReference type="ChEBI" id="CHEBI:30616"/>
    </ligand>
</feature>
<dbReference type="SUPFAM" id="SSF52540">
    <property type="entry name" value="P-loop containing nucleoside triphosphate hydrolases"/>
    <property type="match status" value="1"/>
</dbReference>
<dbReference type="GO" id="GO:0004017">
    <property type="term" value="F:AMP kinase activity"/>
    <property type="evidence" value="ECO:0007669"/>
    <property type="project" value="UniProtKB-UniRule"/>
</dbReference>
<evidence type="ECO:0000313" key="10">
    <source>
        <dbReference type="Proteomes" id="UP000006811"/>
    </source>
</evidence>
<dbReference type="FunFam" id="3.40.50.300:FF:000106">
    <property type="entry name" value="Adenylate kinase mitochondrial"/>
    <property type="match status" value="1"/>
</dbReference>
<evidence type="ECO:0000259" key="8">
    <source>
        <dbReference type="Pfam" id="PF05191"/>
    </source>
</evidence>
<comment type="function">
    <text evidence="5">Catalyzes the reversible transfer of the terminal phosphate group between ATP and AMP. Plays an important role in cellular energy homeostasis and in adenine nucleotide metabolism.</text>
</comment>
<feature type="domain" description="Adenylate kinase active site lid" evidence="8">
    <location>
        <begin position="124"/>
        <end position="159"/>
    </location>
</feature>
<dbReference type="InterPro" id="IPR033690">
    <property type="entry name" value="Adenylat_kinase_CS"/>
</dbReference>
<evidence type="ECO:0000256" key="1">
    <source>
        <dbReference type="ARBA" id="ARBA00022679"/>
    </source>
</evidence>
<name>F7WZL7_9GAMM</name>
<dbReference type="STRING" id="261317.BCTU_314"/>
<dbReference type="GO" id="GO:0044209">
    <property type="term" value="P:AMP salvage"/>
    <property type="evidence" value="ECO:0007669"/>
    <property type="project" value="UniProtKB-UniRule"/>
</dbReference>
<dbReference type="eggNOG" id="COG0563">
    <property type="taxonomic scope" value="Bacteria"/>
</dbReference>
<sequence length="215" mass="25296">MIKIVMLGAPGSGKGTQMQLLSNYYRIPPISVGDILRKKININQKFKKNIKNYINNGKLVNDDIIIELIKKRIEKKDCKSGFILDGFPRTIKQAEILKNNLFTINYILHLKLSEKKIFERISGRLVHIPSGRCYHEKFNPPQKKNRDNITGEKLSIRKDDNINIIKIRLYEYQKYINPLLIWFNKNMNQKNIKFFEIQTNDSIKNIHKKILSLLK</sequence>
<dbReference type="InterPro" id="IPR027417">
    <property type="entry name" value="P-loop_NTPase"/>
</dbReference>
<dbReference type="EMBL" id="CP001817">
    <property type="protein sequence ID" value="AEH39884.1"/>
    <property type="molecule type" value="Genomic_DNA"/>
</dbReference>
<comment type="subcellular location">
    <subcellularLocation>
        <location evidence="5 7">Cytoplasm</location>
    </subcellularLocation>
</comment>
<dbReference type="PRINTS" id="PR00094">
    <property type="entry name" value="ADENYLTKNASE"/>
</dbReference>
<dbReference type="KEGG" id="baj:BCTU_314"/>
<dbReference type="PANTHER" id="PTHR23359">
    <property type="entry name" value="NUCLEOTIDE KINASE"/>
    <property type="match status" value="1"/>
</dbReference>
<dbReference type="AlphaFoldDB" id="F7WZL7"/>
<feature type="binding site" evidence="5">
    <location>
        <begin position="86"/>
        <end position="89"/>
    </location>
    <ligand>
        <name>AMP</name>
        <dbReference type="ChEBI" id="CHEBI:456215"/>
    </ligand>
</feature>
<dbReference type="EC" id="2.7.4.3" evidence="5 7"/>
<evidence type="ECO:0000256" key="2">
    <source>
        <dbReference type="ARBA" id="ARBA00022727"/>
    </source>
</evidence>
<dbReference type="HOGENOM" id="CLU_032354_1_2_6"/>
<feature type="binding site" evidence="5">
    <location>
        <position position="37"/>
    </location>
    <ligand>
        <name>AMP</name>
        <dbReference type="ChEBI" id="CHEBI:456215"/>
    </ligand>
</feature>
<dbReference type="GO" id="GO:0005737">
    <property type="term" value="C:cytoplasm"/>
    <property type="evidence" value="ECO:0007669"/>
    <property type="project" value="UniProtKB-SubCell"/>
</dbReference>
<evidence type="ECO:0000256" key="7">
    <source>
        <dbReference type="RuleBase" id="RU003331"/>
    </source>
</evidence>
<comment type="pathway">
    <text evidence="5">Purine metabolism; AMP biosynthesis via salvage pathway; AMP from ADP: step 1/1.</text>
</comment>
<dbReference type="Proteomes" id="UP000006811">
    <property type="component" value="Chromosome"/>
</dbReference>
<dbReference type="Pfam" id="PF00406">
    <property type="entry name" value="ADK"/>
    <property type="match status" value="1"/>
</dbReference>
<comment type="catalytic activity">
    <reaction evidence="5 7">
        <text>AMP + ATP = 2 ADP</text>
        <dbReference type="Rhea" id="RHEA:12973"/>
        <dbReference type="ChEBI" id="CHEBI:30616"/>
        <dbReference type="ChEBI" id="CHEBI:456215"/>
        <dbReference type="ChEBI" id="CHEBI:456216"/>
        <dbReference type="EC" id="2.7.4.3"/>
    </reaction>
</comment>
<evidence type="ECO:0000256" key="4">
    <source>
        <dbReference type="ARBA" id="ARBA00022777"/>
    </source>
</evidence>
<dbReference type="GO" id="GO:0005524">
    <property type="term" value="F:ATP binding"/>
    <property type="evidence" value="ECO:0007669"/>
    <property type="project" value="UniProtKB-UniRule"/>
</dbReference>
<feature type="binding site" evidence="5">
    <location>
        <position position="93"/>
    </location>
    <ligand>
        <name>AMP</name>
        <dbReference type="ChEBI" id="CHEBI:456215"/>
    </ligand>
</feature>
<dbReference type="NCBIfam" id="TIGR01351">
    <property type="entry name" value="adk"/>
    <property type="match status" value="1"/>
</dbReference>
<feature type="region of interest" description="NMP" evidence="5">
    <location>
        <begin position="31"/>
        <end position="60"/>
    </location>
</feature>
<keyword evidence="5" id="KW-0963">Cytoplasm</keyword>
<feature type="binding site" evidence="5">
    <location>
        <begin position="58"/>
        <end position="60"/>
    </location>
    <ligand>
        <name>AMP</name>
        <dbReference type="ChEBI" id="CHEBI:456215"/>
    </ligand>
</feature>
<feature type="binding site" evidence="5">
    <location>
        <position position="201"/>
    </location>
    <ligand>
        <name>ATP</name>
        <dbReference type="ChEBI" id="CHEBI:30616"/>
    </ligand>
</feature>